<accession>A0A9Q5CT39</accession>
<sequence>MDTLDIEDKIIELSKQYYNYDNIHLAFVLFKDFGSKYARFAVDSNNKYIIDEELWYDFQHYVLKYARNNANFEKVLKIDEQYSYFGGITDESLL</sequence>
<dbReference type="Proteomes" id="UP000821656">
    <property type="component" value="Unassembled WGS sequence"/>
</dbReference>
<comment type="caution">
    <text evidence="1">The sequence shown here is derived from an EMBL/GenBank/DDBJ whole genome shotgun (WGS) entry which is preliminary data.</text>
</comment>
<proteinExistence type="predicted"/>
<reference evidence="1" key="1">
    <citation type="submission" date="2020-05" db="EMBL/GenBank/DDBJ databases">
        <title>Genomic insights into acetone-butanol-ethanol (ABE) fermentation by sequencing solventogenic clostridia strains.</title>
        <authorList>
            <person name="Brown S."/>
        </authorList>
    </citation>
    <scope>NUCLEOTIDE SEQUENCE</scope>
    <source>
        <strain evidence="1">DJ126</strain>
    </source>
</reference>
<dbReference type="EMBL" id="JABSXK010000001">
    <property type="protein sequence ID" value="NRV07984.1"/>
    <property type="molecule type" value="Genomic_DNA"/>
</dbReference>
<gene>
    <name evidence="1" type="ORF">DFH45_000947</name>
</gene>
<evidence type="ECO:0000313" key="1">
    <source>
        <dbReference type="EMBL" id="NRV07984.1"/>
    </source>
</evidence>
<evidence type="ECO:0000313" key="2">
    <source>
        <dbReference type="Proteomes" id="UP000821656"/>
    </source>
</evidence>
<name>A0A9Q5CT39_CLOBE</name>
<organism evidence="1 2">
    <name type="scientific">Clostridium beijerinckii</name>
    <name type="common">Clostridium MP</name>
    <dbReference type="NCBI Taxonomy" id="1520"/>
    <lineage>
        <taxon>Bacteria</taxon>
        <taxon>Bacillati</taxon>
        <taxon>Bacillota</taxon>
        <taxon>Clostridia</taxon>
        <taxon>Eubacteriales</taxon>
        <taxon>Clostridiaceae</taxon>
        <taxon>Clostridium</taxon>
    </lineage>
</organism>
<dbReference type="AlphaFoldDB" id="A0A9Q5CT39"/>
<protein>
    <submittedName>
        <fullName evidence="1">Uncharacterized protein</fullName>
    </submittedName>
</protein>